<dbReference type="OrthoDB" id="9807977at2"/>
<dbReference type="eggNOG" id="COG0795">
    <property type="taxonomic scope" value="Bacteria"/>
</dbReference>
<dbReference type="AlphaFoldDB" id="C9MPV7"/>
<sequence>MHKVKEIVSIIKGLLGKLSQKIKPCLPYIYKVGNLLKKISPTRYLGILDWYIIKKFIGTYIYAILLIISIAIVFDFNENLSKFTQYHAPWRAIIFDYYANFIPYYSNLFSPLFVFIAVIFFTSKLAGNSEIIAMLAAGVSIKRLMRPYMLSCVVIAGLTFYLNSFVIPHGTVIRQNFETLYRNSKKNTSAENVQLFVAKNTTAYIQNYDDQYKRGYGFSLVKIKNKKIVSHLTAMEIQYDTIADSKYHWKLSNWKIRTLKGLKEHIQSGTTKDTVLLMEPTDLVYSKGQQETFTSPELLDYISKQTSRGSGNVVQYEVEFHKRIAMSFSSFILTIIGLALSSRKRKGGMGLSLGIGLALSFSYIMLQTVSATFAIQDNTPPVLAAWIPNIIFAIIAYFCYRHAPS</sequence>
<dbReference type="Pfam" id="PF03739">
    <property type="entry name" value="LptF_LptG"/>
    <property type="match status" value="1"/>
</dbReference>
<keyword evidence="4 6" id="KW-1133">Transmembrane helix</keyword>
<dbReference type="GO" id="GO:0015920">
    <property type="term" value="P:lipopolysaccharide transport"/>
    <property type="evidence" value="ECO:0007669"/>
    <property type="project" value="TreeGrafter"/>
</dbReference>
<keyword evidence="5 6" id="KW-0472">Membrane</keyword>
<dbReference type="PANTHER" id="PTHR33529:SF8">
    <property type="entry name" value="PERMEASE, YJGP_YJGQ FAMILY"/>
    <property type="match status" value="1"/>
</dbReference>
<reference evidence="7 8" key="1">
    <citation type="submission" date="2009-09" db="EMBL/GenBank/DDBJ databases">
        <authorList>
            <person name="Weinstock G."/>
            <person name="Sodergren E."/>
            <person name="Clifton S."/>
            <person name="Fulton L."/>
            <person name="Fulton B."/>
            <person name="Courtney L."/>
            <person name="Fronick C."/>
            <person name="Harrison M."/>
            <person name="Strong C."/>
            <person name="Farmer C."/>
            <person name="Delahaunty K."/>
            <person name="Markovic C."/>
            <person name="Hall O."/>
            <person name="Minx P."/>
            <person name="Tomlinson C."/>
            <person name="Mitreva M."/>
            <person name="Nelson J."/>
            <person name="Hou S."/>
            <person name="Wollam A."/>
            <person name="Pepin K.H."/>
            <person name="Johnson M."/>
            <person name="Bhonagiri V."/>
            <person name="Nash W.E."/>
            <person name="Warren W."/>
            <person name="Chinwalla A."/>
            <person name="Mardis E.R."/>
            <person name="Wilson R.K."/>
        </authorList>
    </citation>
    <scope>NUCLEOTIDE SEQUENCE [LARGE SCALE GENOMIC DNA]</scope>
    <source>
        <strain evidence="7 8">F0319</strain>
    </source>
</reference>
<dbReference type="HOGENOM" id="CLU_028799_3_1_10"/>
<evidence type="ECO:0000256" key="4">
    <source>
        <dbReference type="ARBA" id="ARBA00022989"/>
    </source>
</evidence>
<feature type="transmembrane region" description="Helical" evidence="6">
    <location>
        <begin position="381"/>
        <end position="400"/>
    </location>
</feature>
<dbReference type="InterPro" id="IPR005495">
    <property type="entry name" value="LptG/LptF_permease"/>
</dbReference>
<gene>
    <name evidence="7" type="ORF">HMPREF0973_01653</name>
</gene>
<evidence type="ECO:0000256" key="1">
    <source>
        <dbReference type="ARBA" id="ARBA00004651"/>
    </source>
</evidence>
<feature type="transmembrane region" description="Helical" evidence="6">
    <location>
        <begin position="148"/>
        <end position="167"/>
    </location>
</feature>
<feature type="transmembrane region" description="Helical" evidence="6">
    <location>
        <begin position="324"/>
        <end position="341"/>
    </location>
</feature>
<organism evidence="7 8">
    <name type="scientific">Prevotella veroralis F0319</name>
    <dbReference type="NCBI Taxonomy" id="649761"/>
    <lineage>
        <taxon>Bacteria</taxon>
        <taxon>Pseudomonadati</taxon>
        <taxon>Bacteroidota</taxon>
        <taxon>Bacteroidia</taxon>
        <taxon>Bacteroidales</taxon>
        <taxon>Prevotellaceae</taxon>
        <taxon>Prevotella</taxon>
    </lineage>
</organism>
<keyword evidence="3 6" id="KW-0812">Transmembrane</keyword>
<feature type="transmembrane region" description="Helical" evidence="6">
    <location>
        <begin position="353"/>
        <end position="375"/>
    </location>
</feature>
<dbReference type="STRING" id="649761.HMPREF0973_01653"/>
<dbReference type="EMBL" id="ACVA01000036">
    <property type="protein sequence ID" value="EEX18460.1"/>
    <property type="molecule type" value="Genomic_DNA"/>
</dbReference>
<feature type="transmembrane region" description="Helical" evidence="6">
    <location>
        <begin position="108"/>
        <end position="127"/>
    </location>
</feature>
<evidence type="ECO:0000256" key="2">
    <source>
        <dbReference type="ARBA" id="ARBA00022475"/>
    </source>
</evidence>
<comment type="subcellular location">
    <subcellularLocation>
        <location evidence="1">Cell membrane</location>
        <topology evidence="1">Multi-pass membrane protein</topology>
    </subcellularLocation>
</comment>
<dbReference type="GO" id="GO:0043190">
    <property type="term" value="C:ATP-binding cassette (ABC) transporter complex"/>
    <property type="evidence" value="ECO:0007669"/>
    <property type="project" value="TreeGrafter"/>
</dbReference>
<dbReference type="PANTHER" id="PTHR33529">
    <property type="entry name" value="SLR0882 PROTEIN-RELATED"/>
    <property type="match status" value="1"/>
</dbReference>
<evidence type="ECO:0000256" key="5">
    <source>
        <dbReference type="ARBA" id="ARBA00023136"/>
    </source>
</evidence>
<evidence type="ECO:0000313" key="7">
    <source>
        <dbReference type="EMBL" id="EEX18460.1"/>
    </source>
</evidence>
<name>C9MPV7_9BACT</name>
<proteinExistence type="predicted"/>
<accession>C9MPV7</accession>
<keyword evidence="8" id="KW-1185">Reference proteome</keyword>
<feature type="transmembrane region" description="Helical" evidence="6">
    <location>
        <begin position="56"/>
        <end position="74"/>
    </location>
</feature>
<evidence type="ECO:0000256" key="3">
    <source>
        <dbReference type="ARBA" id="ARBA00022692"/>
    </source>
</evidence>
<evidence type="ECO:0000313" key="8">
    <source>
        <dbReference type="Proteomes" id="UP000003327"/>
    </source>
</evidence>
<keyword evidence="2" id="KW-1003">Cell membrane</keyword>
<evidence type="ECO:0000256" key="6">
    <source>
        <dbReference type="SAM" id="Phobius"/>
    </source>
</evidence>
<comment type="caution">
    <text evidence="7">The sequence shown here is derived from an EMBL/GenBank/DDBJ whole genome shotgun (WGS) entry which is preliminary data.</text>
</comment>
<dbReference type="Proteomes" id="UP000003327">
    <property type="component" value="Unassembled WGS sequence"/>
</dbReference>
<dbReference type="RefSeq" id="WP_004383320.1">
    <property type="nucleotide sequence ID" value="NZ_GG698714.1"/>
</dbReference>
<protein>
    <submittedName>
        <fullName evidence="7">Permease, YjgP/YjgQ family</fullName>
    </submittedName>
</protein>